<dbReference type="Gene3D" id="3.90.1150.10">
    <property type="entry name" value="Aspartate Aminotransferase, domain 1"/>
    <property type="match status" value="1"/>
</dbReference>
<dbReference type="PANTHER" id="PTHR11773:SF1">
    <property type="entry name" value="GLYCINE DEHYDROGENASE (DECARBOXYLATING), MITOCHONDRIAL"/>
    <property type="match status" value="1"/>
</dbReference>
<evidence type="ECO:0000256" key="5">
    <source>
        <dbReference type="ARBA" id="ARBA00049026"/>
    </source>
</evidence>
<feature type="domain" description="Glycine dehydrogenase C-terminal" evidence="8">
    <location>
        <begin position="354"/>
        <end position="454"/>
    </location>
</feature>
<dbReference type="InterPro" id="IPR049315">
    <property type="entry name" value="GDC-P_N"/>
</dbReference>
<name>A0A1G9EK36_9LACT</name>
<dbReference type="PANTHER" id="PTHR11773">
    <property type="entry name" value="GLYCINE DEHYDROGENASE, DECARBOXYLATING"/>
    <property type="match status" value="1"/>
</dbReference>
<dbReference type="OrthoDB" id="9801272at2"/>
<evidence type="ECO:0000256" key="4">
    <source>
        <dbReference type="ARBA" id="ARBA00023002"/>
    </source>
</evidence>
<dbReference type="AlphaFoldDB" id="A0A1G9EK36"/>
<evidence type="ECO:0000259" key="7">
    <source>
        <dbReference type="Pfam" id="PF02347"/>
    </source>
</evidence>
<dbReference type="InterPro" id="IPR015421">
    <property type="entry name" value="PyrdxlP-dep_Trfase_major"/>
</dbReference>
<evidence type="ECO:0000256" key="3">
    <source>
        <dbReference type="ARBA" id="ARBA00022898"/>
    </source>
</evidence>
<comment type="function">
    <text evidence="2 6">The glycine cleavage system catalyzes the degradation of glycine. The P protein binds the alpha-amino group of glycine through its pyridoxal phosphate cofactor; CO(2) is released and the remaining methylamine moiety is then transferred to the lipoamide cofactor of the H protein.</text>
</comment>
<feature type="domain" description="Glycine cleavage system P-protein N-terminal" evidence="7">
    <location>
        <begin position="32"/>
        <end position="302"/>
    </location>
</feature>
<comment type="similarity">
    <text evidence="6">Belongs to the GcvP family. C-terminal subunit subfamily.</text>
</comment>
<dbReference type="Gene3D" id="6.20.440.10">
    <property type="match status" value="1"/>
</dbReference>
<evidence type="ECO:0000313" key="9">
    <source>
        <dbReference type="EMBL" id="SDK76496.1"/>
    </source>
</evidence>
<dbReference type="SUPFAM" id="SSF53383">
    <property type="entry name" value="PLP-dependent transferases"/>
    <property type="match status" value="1"/>
</dbReference>
<dbReference type="GO" id="GO:0004375">
    <property type="term" value="F:glycine dehydrogenase (decarboxylating) activity"/>
    <property type="evidence" value="ECO:0007669"/>
    <property type="project" value="UniProtKB-EC"/>
</dbReference>
<dbReference type="GO" id="GO:0005960">
    <property type="term" value="C:glycine cleavage complex"/>
    <property type="evidence" value="ECO:0007669"/>
    <property type="project" value="TreeGrafter"/>
</dbReference>
<proteinExistence type="inferred from homology"/>
<reference evidence="10" key="1">
    <citation type="submission" date="2016-10" db="EMBL/GenBank/DDBJ databases">
        <authorList>
            <person name="Varghese N."/>
            <person name="Submissions S."/>
        </authorList>
    </citation>
    <scope>NUCLEOTIDE SEQUENCE [LARGE SCALE GENOMIC DNA]</scope>
    <source>
        <strain evidence="10">DSM 19181</strain>
    </source>
</reference>
<evidence type="ECO:0000313" key="10">
    <source>
        <dbReference type="Proteomes" id="UP000199433"/>
    </source>
</evidence>
<dbReference type="NCBIfam" id="NF003346">
    <property type="entry name" value="PRK04366.1"/>
    <property type="match status" value="1"/>
</dbReference>
<dbReference type="Proteomes" id="UP000199433">
    <property type="component" value="Unassembled WGS sequence"/>
</dbReference>
<keyword evidence="3 6" id="KW-0663">Pyridoxal phosphate</keyword>
<dbReference type="InterPro" id="IPR023012">
    <property type="entry name" value="GcvPB"/>
</dbReference>
<organism evidence="9 10">
    <name type="scientific">Alkalibacterium thalassium</name>
    <dbReference type="NCBI Taxonomy" id="426701"/>
    <lineage>
        <taxon>Bacteria</taxon>
        <taxon>Bacillati</taxon>
        <taxon>Bacillota</taxon>
        <taxon>Bacilli</taxon>
        <taxon>Lactobacillales</taxon>
        <taxon>Carnobacteriaceae</taxon>
        <taxon>Alkalibacterium</taxon>
    </lineage>
</organism>
<dbReference type="RefSeq" id="WP_091268561.1">
    <property type="nucleotide sequence ID" value="NZ_FNFK01000062.1"/>
</dbReference>
<dbReference type="Pfam" id="PF21478">
    <property type="entry name" value="GcvP2_C"/>
    <property type="match status" value="1"/>
</dbReference>
<dbReference type="GO" id="GO:0019464">
    <property type="term" value="P:glycine decarboxylation via glycine cleavage system"/>
    <property type="evidence" value="ECO:0007669"/>
    <property type="project" value="UniProtKB-UniRule"/>
</dbReference>
<dbReference type="EMBL" id="FNFK01000062">
    <property type="protein sequence ID" value="SDK76496.1"/>
    <property type="molecule type" value="Genomic_DNA"/>
</dbReference>
<dbReference type="InterPro" id="IPR020581">
    <property type="entry name" value="GDC_P"/>
</dbReference>
<sequence length="487" mass="53188">MTAVYNDLLFEISRPGRKGYSLPESSVEKTDLTGVIPEHLIREDAAELPELSELQVMRHYTGLSNKNFGIETGFYPLGSCTMKYNPKVNEDIARYSGFAQIHPFQPAQTAQGALELMYRLEENLKEVTGMDAISLQPAAGAQGEWAGLLIFKAYHEANGEGEQRRKILVPDSAHGTNPASAVVAGYDVVEIKSNEQGRVGIDALKAAVGPDTAGLMLTNPNTLGLFEVDIVEIAEIVHEAGGLLYYDGANANAILGKSTPGEMGFDVVHLNLHKSFSTPHGGGGPGSGPIGVKDYLKAFMPSPRIAKEGDTYKVTTDHPQSIGRVKGYFGNFGVNVRAYSYIRSMGADGLQQVSEDAVLHANYLKARLEPYYDTPYSSHCKHEFVLSGVRQKKLGVRTLDIAKRLLDYGFYAPTVYFPLIVEECLMIEPTETEAKEQLDAFADAMIEIAEDAENNPETVTGAPFTKAVKRLDEVTAARKPVVTYQRD</sequence>
<dbReference type="FunFam" id="3.90.1150.10:FF:000014">
    <property type="entry name" value="Probable glycine dehydrogenase (decarboxylating) subunit 2"/>
    <property type="match status" value="1"/>
</dbReference>
<dbReference type="InterPro" id="IPR015422">
    <property type="entry name" value="PyrdxlP-dep_Trfase_small"/>
</dbReference>
<evidence type="ECO:0000256" key="2">
    <source>
        <dbReference type="ARBA" id="ARBA00003788"/>
    </source>
</evidence>
<comment type="cofactor">
    <cofactor evidence="1 6">
        <name>pyridoxal 5'-phosphate</name>
        <dbReference type="ChEBI" id="CHEBI:597326"/>
    </cofactor>
</comment>
<dbReference type="STRING" id="426701.SAMN04488098_10621"/>
<dbReference type="GO" id="GO:0030170">
    <property type="term" value="F:pyridoxal phosphate binding"/>
    <property type="evidence" value="ECO:0007669"/>
    <property type="project" value="TreeGrafter"/>
</dbReference>
<dbReference type="GO" id="GO:0016594">
    <property type="term" value="F:glycine binding"/>
    <property type="evidence" value="ECO:0007669"/>
    <property type="project" value="TreeGrafter"/>
</dbReference>
<dbReference type="InterPro" id="IPR049316">
    <property type="entry name" value="GDC-P_C"/>
</dbReference>
<evidence type="ECO:0000259" key="8">
    <source>
        <dbReference type="Pfam" id="PF21478"/>
    </source>
</evidence>
<keyword evidence="4 6" id="KW-0560">Oxidoreductase</keyword>
<dbReference type="FunFam" id="3.40.640.10:FF:000034">
    <property type="entry name" value="Probable glycine dehydrogenase (decarboxylating) subunit 2"/>
    <property type="match status" value="1"/>
</dbReference>
<dbReference type="GO" id="GO:0005829">
    <property type="term" value="C:cytosol"/>
    <property type="evidence" value="ECO:0007669"/>
    <property type="project" value="TreeGrafter"/>
</dbReference>
<dbReference type="Gene3D" id="3.40.640.10">
    <property type="entry name" value="Type I PLP-dependent aspartate aminotransferase-like (Major domain)"/>
    <property type="match status" value="1"/>
</dbReference>
<dbReference type="InterPro" id="IPR015424">
    <property type="entry name" value="PyrdxlP-dep_Trfase"/>
</dbReference>
<dbReference type="Pfam" id="PF02347">
    <property type="entry name" value="GDC-P"/>
    <property type="match status" value="1"/>
</dbReference>
<evidence type="ECO:0000256" key="6">
    <source>
        <dbReference type="HAMAP-Rule" id="MF_00713"/>
    </source>
</evidence>
<keyword evidence="10" id="KW-1185">Reference proteome</keyword>
<feature type="modified residue" description="N6-(pyridoxal phosphate)lysine" evidence="6">
    <location>
        <position position="274"/>
    </location>
</feature>
<dbReference type="HAMAP" id="MF_00713">
    <property type="entry name" value="GcvPB"/>
    <property type="match status" value="1"/>
</dbReference>
<dbReference type="EC" id="1.4.4.2" evidence="6"/>
<comment type="catalytic activity">
    <reaction evidence="5 6">
        <text>N(6)-[(R)-lipoyl]-L-lysyl-[glycine-cleavage complex H protein] + glycine + H(+) = N(6)-[(R)-S(8)-aminomethyldihydrolipoyl]-L-lysyl-[glycine-cleavage complex H protein] + CO2</text>
        <dbReference type="Rhea" id="RHEA:24304"/>
        <dbReference type="Rhea" id="RHEA-COMP:10494"/>
        <dbReference type="Rhea" id="RHEA-COMP:10495"/>
        <dbReference type="ChEBI" id="CHEBI:15378"/>
        <dbReference type="ChEBI" id="CHEBI:16526"/>
        <dbReference type="ChEBI" id="CHEBI:57305"/>
        <dbReference type="ChEBI" id="CHEBI:83099"/>
        <dbReference type="ChEBI" id="CHEBI:83143"/>
        <dbReference type="EC" id="1.4.4.2"/>
    </reaction>
</comment>
<accession>A0A1G9EK36</accession>
<evidence type="ECO:0000256" key="1">
    <source>
        <dbReference type="ARBA" id="ARBA00001933"/>
    </source>
</evidence>
<comment type="subunit">
    <text evidence="6">The glycine cleavage system is composed of four proteins: P, T, L and H. In this organism, the P 'protein' is a heterodimer of two subunits.</text>
</comment>
<gene>
    <name evidence="6" type="primary">gcvPB</name>
    <name evidence="9" type="ORF">SAMN04488098_10621</name>
</gene>
<dbReference type="CDD" id="cd00613">
    <property type="entry name" value="GDC-P"/>
    <property type="match status" value="1"/>
</dbReference>
<protein>
    <recommendedName>
        <fullName evidence="6">Probable glycine dehydrogenase (decarboxylating) subunit 2</fullName>
        <ecNumber evidence="6">1.4.4.2</ecNumber>
    </recommendedName>
    <alternativeName>
        <fullName evidence="6">Glycine cleavage system P-protein subunit 2</fullName>
    </alternativeName>
    <alternativeName>
        <fullName evidence="6">Glycine decarboxylase subunit 2</fullName>
    </alternativeName>
    <alternativeName>
        <fullName evidence="6">Glycine dehydrogenase (aminomethyl-transferring) subunit 2</fullName>
    </alternativeName>
</protein>